<dbReference type="Gene3D" id="1.10.10.60">
    <property type="entry name" value="Homeodomain-like"/>
    <property type="match status" value="1"/>
</dbReference>
<dbReference type="AlphaFoldDB" id="A0A9X1AJD5"/>
<accession>A0A9X1AJD5</accession>
<dbReference type="InterPro" id="IPR018060">
    <property type="entry name" value="HTH_AraC"/>
</dbReference>
<dbReference type="SMART" id="SM00342">
    <property type="entry name" value="HTH_ARAC"/>
    <property type="match status" value="1"/>
</dbReference>
<keyword evidence="3" id="KW-0804">Transcription</keyword>
<dbReference type="PROSITE" id="PS01124">
    <property type="entry name" value="HTH_ARAC_FAMILY_2"/>
    <property type="match status" value="1"/>
</dbReference>
<organism evidence="5 6">
    <name type="scientific">Sphingobium nicotianae</name>
    <dbReference type="NCBI Taxonomy" id="2782607"/>
    <lineage>
        <taxon>Bacteria</taxon>
        <taxon>Pseudomonadati</taxon>
        <taxon>Pseudomonadota</taxon>
        <taxon>Alphaproteobacteria</taxon>
        <taxon>Sphingomonadales</taxon>
        <taxon>Sphingomonadaceae</taxon>
        <taxon>Sphingobium</taxon>
    </lineage>
</organism>
<evidence type="ECO:0000256" key="3">
    <source>
        <dbReference type="ARBA" id="ARBA00023163"/>
    </source>
</evidence>
<dbReference type="Pfam" id="PF20240">
    <property type="entry name" value="DUF6597"/>
    <property type="match status" value="1"/>
</dbReference>
<evidence type="ECO:0000256" key="2">
    <source>
        <dbReference type="ARBA" id="ARBA00023125"/>
    </source>
</evidence>
<dbReference type="GO" id="GO:0003700">
    <property type="term" value="F:DNA-binding transcription factor activity"/>
    <property type="evidence" value="ECO:0007669"/>
    <property type="project" value="InterPro"/>
</dbReference>
<dbReference type="InterPro" id="IPR050204">
    <property type="entry name" value="AraC_XylS_family_regulators"/>
</dbReference>
<feature type="domain" description="HTH araC/xylS-type" evidence="4">
    <location>
        <begin position="159"/>
        <end position="260"/>
    </location>
</feature>
<comment type="caution">
    <text evidence="5">The sequence shown here is derived from an EMBL/GenBank/DDBJ whole genome shotgun (WGS) entry which is preliminary data.</text>
</comment>
<proteinExistence type="predicted"/>
<keyword evidence="1" id="KW-0805">Transcription regulation</keyword>
<name>A0A9X1AJD5_9SPHN</name>
<dbReference type="Pfam" id="PF12833">
    <property type="entry name" value="HTH_18"/>
    <property type="match status" value="1"/>
</dbReference>
<dbReference type="Proteomes" id="UP001138757">
    <property type="component" value="Unassembled WGS sequence"/>
</dbReference>
<gene>
    <name evidence="5" type="ORF">KK488_03090</name>
</gene>
<evidence type="ECO:0000256" key="1">
    <source>
        <dbReference type="ARBA" id="ARBA00023015"/>
    </source>
</evidence>
<evidence type="ECO:0000259" key="4">
    <source>
        <dbReference type="PROSITE" id="PS01124"/>
    </source>
</evidence>
<dbReference type="PANTHER" id="PTHR46796">
    <property type="entry name" value="HTH-TYPE TRANSCRIPTIONAL ACTIVATOR RHAS-RELATED"/>
    <property type="match status" value="1"/>
</dbReference>
<reference evidence="5" key="1">
    <citation type="submission" date="2021-05" db="EMBL/GenBank/DDBJ databases">
        <title>Genome of Sphingobium sp. strain.</title>
        <authorList>
            <person name="Fan R."/>
        </authorList>
    </citation>
    <scope>NUCLEOTIDE SEQUENCE</scope>
    <source>
        <strain evidence="5">H33</strain>
    </source>
</reference>
<sequence>MLLSRSYAPSEDLAAYVRRHYVFEAQLPHDFVLIDKLLSETAILRVLLQGDWAAEMPSGEWSTFGPILLMGPNGIPWRVRVRGPFVVVGLAFRPCGWAGLFAEPARAIADNAAPMQTFWGELAERLYREVAAANDDDRIVKVIEEILRERLDVMRGPPPSVAMARFEDIARNDSTIHVAEAARQVGLSVRQFERHCYASFGHSPKVVLRRSRFLDMAQAMRGFSEPSAEHLAALRYFDQSHRNREFRHFFQLTPGQFEKATTPLFTAGLKLRADGLA</sequence>
<keyword evidence="6" id="KW-1185">Reference proteome</keyword>
<dbReference type="EMBL" id="JAHGAW010000002">
    <property type="protein sequence ID" value="MBT2185924.1"/>
    <property type="molecule type" value="Genomic_DNA"/>
</dbReference>
<dbReference type="GO" id="GO:0043565">
    <property type="term" value="F:sequence-specific DNA binding"/>
    <property type="evidence" value="ECO:0007669"/>
    <property type="project" value="InterPro"/>
</dbReference>
<evidence type="ECO:0000313" key="6">
    <source>
        <dbReference type="Proteomes" id="UP001138757"/>
    </source>
</evidence>
<dbReference type="InterPro" id="IPR046532">
    <property type="entry name" value="DUF6597"/>
</dbReference>
<keyword evidence="2" id="KW-0238">DNA-binding</keyword>
<evidence type="ECO:0000313" key="5">
    <source>
        <dbReference type="EMBL" id="MBT2185924.1"/>
    </source>
</evidence>
<protein>
    <submittedName>
        <fullName evidence="5">Helix-turn-helix domain-containing protein</fullName>
    </submittedName>
</protein>